<evidence type="ECO:0008006" key="3">
    <source>
        <dbReference type="Google" id="ProtNLM"/>
    </source>
</evidence>
<reference evidence="1" key="1">
    <citation type="submission" date="2023-10" db="EMBL/GenBank/DDBJ databases">
        <title>Genome assembly of Pristionchus species.</title>
        <authorList>
            <person name="Yoshida K."/>
            <person name="Sommer R.J."/>
        </authorList>
    </citation>
    <scope>NUCLEOTIDE SEQUENCE</scope>
    <source>
        <strain evidence="1">RS0144</strain>
    </source>
</reference>
<dbReference type="AlphaFoldDB" id="A0AAV5TY35"/>
<dbReference type="EMBL" id="BTSX01000005">
    <property type="protein sequence ID" value="GMS99165.1"/>
    <property type="molecule type" value="Genomic_DNA"/>
</dbReference>
<evidence type="ECO:0000313" key="2">
    <source>
        <dbReference type="Proteomes" id="UP001432027"/>
    </source>
</evidence>
<dbReference type="Proteomes" id="UP001432027">
    <property type="component" value="Unassembled WGS sequence"/>
</dbReference>
<feature type="non-terminal residue" evidence="1">
    <location>
        <position position="1"/>
    </location>
</feature>
<keyword evidence="2" id="KW-1185">Reference proteome</keyword>
<name>A0AAV5TY35_9BILA</name>
<gene>
    <name evidence="1" type="ORF">PENTCL1PPCAC_21340</name>
</gene>
<feature type="non-terminal residue" evidence="1">
    <location>
        <position position="130"/>
    </location>
</feature>
<organism evidence="1 2">
    <name type="scientific">Pristionchus entomophagus</name>
    <dbReference type="NCBI Taxonomy" id="358040"/>
    <lineage>
        <taxon>Eukaryota</taxon>
        <taxon>Metazoa</taxon>
        <taxon>Ecdysozoa</taxon>
        <taxon>Nematoda</taxon>
        <taxon>Chromadorea</taxon>
        <taxon>Rhabditida</taxon>
        <taxon>Rhabditina</taxon>
        <taxon>Diplogasteromorpha</taxon>
        <taxon>Diplogasteroidea</taxon>
        <taxon>Neodiplogasteridae</taxon>
        <taxon>Pristionchus</taxon>
    </lineage>
</organism>
<proteinExistence type="predicted"/>
<comment type="caution">
    <text evidence="1">The sequence shown here is derived from an EMBL/GenBank/DDBJ whole genome shotgun (WGS) entry which is preliminary data.</text>
</comment>
<protein>
    <recommendedName>
        <fullName evidence="3">Apple domain-containing protein</fullName>
    </recommendedName>
</protein>
<evidence type="ECO:0000313" key="1">
    <source>
        <dbReference type="EMBL" id="GMS99165.1"/>
    </source>
</evidence>
<accession>A0AAV5TY35</accession>
<sequence length="130" mass="14368">QTCFVRVDSTVRRDVVRVCPAASQVDCNIRCVETPGCEACMFYEDKANCIMMGVARSPPPGSCPRSYACYEKRYTGCPEKACFDIRHSRWRFKQLQNVVISVRSPPAVDRGYSPGVCSEVADILGPPVPG</sequence>